<gene>
    <name evidence="2" type="ORF">C8J28_102284</name>
</gene>
<dbReference type="AlphaFoldDB" id="A0A2T5KDN7"/>
<dbReference type="EMBL" id="QAOT01000002">
    <property type="protein sequence ID" value="PTR20519.1"/>
    <property type="molecule type" value="Genomic_DNA"/>
</dbReference>
<proteinExistence type="predicted"/>
<organism evidence="2 3">
    <name type="scientific">Cereibacter azotoformans</name>
    <dbReference type="NCBI Taxonomy" id="43057"/>
    <lineage>
        <taxon>Bacteria</taxon>
        <taxon>Pseudomonadati</taxon>
        <taxon>Pseudomonadota</taxon>
        <taxon>Alphaproteobacteria</taxon>
        <taxon>Rhodobacterales</taxon>
        <taxon>Paracoccaceae</taxon>
        <taxon>Cereibacter</taxon>
    </lineage>
</organism>
<dbReference type="Proteomes" id="UP000244060">
    <property type="component" value="Unassembled WGS sequence"/>
</dbReference>
<reference evidence="2 3" key="1">
    <citation type="submission" date="2018-04" db="EMBL/GenBank/DDBJ databases">
        <title>Genomic Encyclopedia of Type Strains, Phase III (KMG-III): the genomes of soil and plant-associated and newly described type strains.</title>
        <authorList>
            <person name="Whitman W."/>
        </authorList>
    </citation>
    <scope>NUCLEOTIDE SEQUENCE [LARGE SCALE GENOMIC DNA]</scope>
    <source>
        <strain evidence="2 3">KA25</strain>
    </source>
</reference>
<evidence type="ECO:0000313" key="3">
    <source>
        <dbReference type="Proteomes" id="UP000244060"/>
    </source>
</evidence>
<evidence type="ECO:0000256" key="1">
    <source>
        <dbReference type="SAM" id="MobiDB-lite"/>
    </source>
</evidence>
<comment type="caution">
    <text evidence="2">The sequence shown here is derived from an EMBL/GenBank/DDBJ whole genome shotgun (WGS) entry which is preliminary data.</text>
</comment>
<dbReference type="OrthoDB" id="7691589at2"/>
<accession>A0A2T5KDN7</accession>
<keyword evidence="3" id="KW-1185">Reference proteome</keyword>
<sequence>MAQPDPRRTNVTELSRRRAPREPKSDHTWLVAHLISLIGYAERHGLTEVEEALAQAAERVAPAVKPAADDERRPDPLVYLRRPYPEKRD</sequence>
<feature type="region of interest" description="Disordered" evidence="1">
    <location>
        <begin position="60"/>
        <end position="89"/>
    </location>
</feature>
<protein>
    <submittedName>
        <fullName evidence="2">Uncharacterized protein</fullName>
    </submittedName>
</protein>
<evidence type="ECO:0000313" key="2">
    <source>
        <dbReference type="EMBL" id="PTR20519.1"/>
    </source>
</evidence>
<name>A0A2T5KDN7_9RHOB</name>
<feature type="region of interest" description="Disordered" evidence="1">
    <location>
        <begin position="1"/>
        <end position="25"/>
    </location>
</feature>